<dbReference type="GO" id="GO:0003677">
    <property type="term" value="F:DNA binding"/>
    <property type="evidence" value="ECO:0007669"/>
    <property type="project" value="UniProtKB-UniRule"/>
</dbReference>
<feature type="binding site" evidence="15">
    <location>
        <position position="492"/>
    </location>
    <ligand>
        <name>Mg(2+)</name>
        <dbReference type="ChEBI" id="CHEBI:18420"/>
    </ligand>
</feature>
<keyword evidence="6 15" id="KW-0808">Transferase</keyword>
<dbReference type="Gene3D" id="1.10.40.90">
    <property type="match status" value="1"/>
</dbReference>
<dbReference type="Proteomes" id="UP000238762">
    <property type="component" value="Unassembled WGS sequence"/>
</dbReference>
<dbReference type="PANTHER" id="PTHR19376:SF54">
    <property type="entry name" value="DNA-DIRECTED RNA POLYMERASE SUBUNIT BETA"/>
    <property type="match status" value="1"/>
</dbReference>
<keyword evidence="9 15" id="KW-0862">Zinc</keyword>
<dbReference type="GO" id="GO:0003899">
    <property type="term" value="F:DNA-directed RNA polymerase activity"/>
    <property type="evidence" value="ECO:0007669"/>
    <property type="project" value="UniProtKB-UniRule"/>
</dbReference>
<dbReference type="Pfam" id="PF04983">
    <property type="entry name" value="RNA_pol_Rpb1_3"/>
    <property type="match status" value="1"/>
</dbReference>
<comment type="similarity">
    <text evidence="2 15">Belongs to the RNA polymerase beta' chain family. RpoC1 subfamily.</text>
</comment>
<dbReference type="Gene3D" id="1.10.274.100">
    <property type="entry name" value="RNA polymerase Rpb1, domain 3"/>
    <property type="match status" value="1"/>
</dbReference>
<comment type="caution">
    <text evidence="18">The sequence shown here is derived from an EMBL/GenBank/DDBJ whole genome shotgun (WGS) entry which is preliminary data.</text>
</comment>
<dbReference type="InterPro" id="IPR007080">
    <property type="entry name" value="RNA_pol_Rpb1_1"/>
</dbReference>
<dbReference type="Pfam" id="PF00623">
    <property type="entry name" value="RNA_pol_Rpb1_2"/>
    <property type="match status" value="1"/>
</dbReference>
<evidence type="ECO:0000313" key="18">
    <source>
        <dbReference type="EMBL" id="PSB05178.1"/>
    </source>
</evidence>
<dbReference type="EMBL" id="PVWJ01000002">
    <property type="protein sequence ID" value="PSB05178.1"/>
    <property type="molecule type" value="Genomic_DNA"/>
</dbReference>
<keyword evidence="10 15" id="KW-0804">Transcription</keyword>
<name>A0A2T1CAI6_9CYAN</name>
<feature type="binding site" evidence="15">
    <location>
        <position position="73"/>
    </location>
    <ligand>
        <name>Zn(2+)</name>
        <dbReference type="ChEBI" id="CHEBI:29105"/>
    </ligand>
</feature>
<evidence type="ECO:0000256" key="14">
    <source>
        <dbReference type="ARBA" id="ARBA00048552"/>
    </source>
</evidence>
<dbReference type="GO" id="GO:0006351">
    <property type="term" value="P:DNA-templated transcription"/>
    <property type="evidence" value="ECO:0007669"/>
    <property type="project" value="UniProtKB-UniRule"/>
</dbReference>
<dbReference type="GO" id="GO:0000428">
    <property type="term" value="C:DNA-directed RNA polymerase complex"/>
    <property type="evidence" value="ECO:0007669"/>
    <property type="project" value="UniProtKB-KW"/>
</dbReference>
<dbReference type="Pfam" id="PF04997">
    <property type="entry name" value="RNA_pol_Rpb1_1"/>
    <property type="match status" value="1"/>
</dbReference>
<dbReference type="InterPro" id="IPR007066">
    <property type="entry name" value="RNA_pol_Rpb1_3"/>
</dbReference>
<reference evidence="18 19" key="2">
    <citation type="submission" date="2018-03" db="EMBL/GenBank/DDBJ databases">
        <title>The ancient ancestry and fast evolution of plastids.</title>
        <authorList>
            <person name="Moore K.R."/>
            <person name="Magnabosco C."/>
            <person name="Momper L."/>
            <person name="Gold D.A."/>
            <person name="Bosak T."/>
            <person name="Fournier G.P."/>
        </authorList>
    </citation>
    <scope>NUCLEOTIDE SEQUENCE [LARGE SCALE GENOMIC DNA]</scope>
    <source>
        <strain evidence="18 19">CCAP 1448/3</strain>
    </source>
</reference>
<comment type="cofactor">
    <cofactor evidence="15">
        <name>Zn(2+)</name>
        <dbReference type="ChEBI" id="CHEBI:29105"/>
    </cofactor>
    <text evidence="15">Binds 1 Zn(2+) ion per subunit.</text>
</comment>
<keyword evidence="5 15" id="KW-0240">DNA-directed RNA polymerase</keyword>
<dbReference type="GO" id="GO:0008270">
    <property type="term" value="F:zinc ion binding"/>
    <property type="evidence" value="ECO:0007669"/>
    <property type="project" value="UniProtKB-UniRule"/>
</dbReference>
<dbReference type="NCBIfam" id="NF002729">
    <property type="entry name" value="PRK02625.1"/>
    <property type="match status" value="1"/>
</dbReference>
<evidence type="ECO:0000256" key="6">
    <source>
        <dbReference type="ARBA" id="ARBA00022679"/>
    </source>
</evidence>
<feature type="binding site" evidence="15">
    <location>
        <position position="71"/>
    </location>
    <ligand>
        <name>Zn(2+)</name>
        <dbReference type="ChEBI" id="CHEBI:29105"/>
    </ligand>
</feature>
<evidence type="ECO:0000256" key="7">
    <source>
        <dbReference type="ARBA" id="ARBA00022695"/>
    </source>
</evidence>
<dbReference type="RefSeq" id="WP_106286723.1">
    <property type="nucleotide sequence ID" value="NZ_CAWNTC010000104.1"/>
</dbReference>
<dbReference type="OrthoDB" id="9815296at2"/>
<dbReference type="InterPro" id="IPR045867">
    <property type="entry name" value="DNA-dir_RpoC_beta_prime"/>
</dbReference>
<comment type="catalytic activity">
    <reaction evidence="14 15 16">
        <text>RNA(n) + a ribonucleoside 5'-triphosphate = RNA(n+1) + diphosphate</text>
        <dbReference type="Rhea" id="RHEA:21248"/>
        <dbReference type="Rhea" id="RHEA-COMP:14527"/>
        <dbReference type="Rhea" id="RHEA-COMP:17342"/>
        <dbReference type="ChEBI" id="CHEBI:33019"/>
        <dbReference type="ChEBI" id="CHEBI:61557"/>
        <dbReference type="ChEBI" id="CHEBI:140395"/>
        <dbReference type="EC" id="2.7.7.6"/>
    </reaction>
</comment>
<dbReference type="GO" id="GO:0000287">
    <property type="term" value="F:magnesium ion binding"/>
    <property type="evidence" value="ECO:0007669"/>
    <property type="project" value="UniProtKB-UniRule"/>
</dbReference>
<comment type="cofactor">
    <cofactor evidence="15">
        <name>Mg(2+)</name>
        <dbReference type="ChEBI" id="CHEBI:18420"/>
    </cofactor>
    <text evidence="15">Binds 1 Mg(2+) ion per subunit.</text>
</comment>
<dbReference type="InterPro" id="IPR044893">
    <property type="entry name" value="RNA_pol_Rpb1_clamp_domain"/>
</dbReference>
<evidence type="ECO:0000256" key="3">
    <source>
        <dbReference type="ARBA" id="ARBA00012418"/>
    </source>
</evidence>
<evidence type="ECO:0000256" key="16">
    <source>
        <dbReference type="RuleBase" id="RU004279"/>
    </source>
</evidence>
<organism evidence="18 19">
    <name type="scientific">Merismopedia glauca CCAP 1448/3</name>
    <dbReference type="NCBI Taxonomy" id="1296344"/>
    <lineage>
        <taxon>Bacteria</taxon>
        <taxon>Bacillati</taxon>
        <taxon>Cyanobacteriota</taxon>
        <taxon>Cyanophyceae</taxon>
        <taxon>Synechococcales</taxon>
        <taxon>Merismopediaceae</taxon>
        <taxon>Merismopedia</taxon>
    </lineage>
</organism>
<sequence>MRPQLEQRFDYVKIALASPERIRQWGERTLPNGQLVGEVTKPETINYRTLKPEMDGLFCERIFGPSKDWECHCGKYKRVRHRGIVCERCGVEVTESRVRRHRMGYIKLAAPVVHVWYLKGIPSYLSILLDMPLRDVEQIVYFNSYVVLSPGNAPNLSYKQLLTEDQWLEIEEQIYSEDSQLEGVEVGIGAEAVQRLLQDLENEREVEDTDELFTSDADKEIRSGLVIESANLRKEMETAKGQKRAKLIKRLRVIDNFIATGSRPESMVLEVIPVIPPDLRPMVQLDGGRFATSDLNDLYRRVINRNNRLARLQEILAPEIIVRNEKRMLQEAVDALIDNGRRGRTVVGANNRPLKSLSDIIEGKQGRFRQNLLGKRVDYSGRSVIVVGPKLRIHQCGLPREMAIELFQPFVIHRLIKSGAVNNIKAAKKLIQRNDAQIWDVLEEVIAGHPVLLNRAPTLHRLGIQAFEPILVEGRAIQLHPLVCPAFNADFDGDQMAVHIPLSLEAQCEARLLMLACNNILSPATGRPIVAPSQDMVLGCYYLTANNPALNEQRSGNVPKYYANLDDAVRAYEQKQIELHAYIWVRFDGVMETGKPEGEPISNETLTDGTQLSIYPHRRVRRSPDGELLSQYIYTTPGRIIYNRAILEAIASGQ</sequence>
<evidence type="ECO:0000256" key="12">
    <source>
        <dbReference type="ARBA" id="ARBA00031583"/>
    </source>
</evidence>
<dbReference type="InterPro" id="IPR006592">
    <property type="entry name" value="RNA_pol_N"/>
</dbReference>
<dbReference type="SMART" id="SM00663">
    <property type="entry name" value="RPOLA_N"/>
    <property type="match status" value="1"/>
</dbReference>
<evidence type="ECO:0000256" key="5">
    <source>
        <dbReference type="ARBA" id="ARBA00022478"/>
    </source>
</evidence>
<feature type="binding site" evidence="15">
    <location>
        <position position="490"/>
    </location>
    <ligand>
        <name>Mg(2+)</name>
        <dbReference type="ChEBI" id="CHEBI:18420"/>
    </ligand>
</feature>
<evidence type="ECO:0000256" key="15">
    <source>
        <dbReference type="HAMAP-Rule" id="MF_01323"/>
    </source>
</evidence>
<dbReference type="EC" id="2.7.7.6" evidence="3 15"/>
<gene>
    <name evidence="15" type="primary">rpoC1</name>
    <name evidence="18" type="ORF">C7B64_00595</name>
</gene>
<dbReference type="HAMAP" id="MF_01323">
    <property type="entry name" value="RNApol_bact_RpoC1"/>
    <property type="match status" value="1"/>
</dbReference>
<dbReference type="Gene3D" id="2.40.40.20">
    <property type="match status" value="1"/>
</dbReference>
<reference evidence="18 19" key="1">
    <citation type="submission" date="2018-02" db="EMBL/GenBank/DDBJ databases">
        <authorList>
            <person name="Cohen D.B."/>
            <person name="Kent A.D."/>
        </authorList>
    </citation>
    <scope>NUCLEOTIDE SEQUENCE [LARGE SCALE GENOMIC DNA]</scope>
    <source>
        <strain evidence="18 19">CCAP 1448/3</strain>
    </source>
</reference>
<dbReference type="SUPFAM" id="SSF64484">
    <property type="entry name" value="beta and beta-prime subunits of DNA dependent RNA-polymerase"/>
    <property type="match status" value="1"/>
</dbReference>
<keyword evidence="8 15" id="KW-0479">Metal-binding</keyword>
<dbReference type="Gene3D" id="4.10.860.120">
    <property type="entry name" value="RNA polymerase II, clamp domain"/>
    <property type="match status" value="1"/>
</dbReference>
<protein>
    <recommendedName>
        <fullName evidence="4 15">DNA-directed RNA polymerase subunit gamma</fullName>
        <shortName evidence="15">RNAP subunit gamma</shortName>
        <ecNumber evidence="3 15">2.7.7.6</ecNumber>
    </recommendedName>
    <alternativeName>
        <fullName evidence="13 15">RNA polymerase subunit gamma</fullName>
    </alternativeName>
    <alternativeName>
        <fullName evidence="12 15">Transcriptase subunit gamma</fullName>
    </alternativeName>
</protein>
<evidence type="ECO:0000256" key="11">
    <source>
        <dbReference type="ARBA" id="ARBA00025825"/>
    </source>
</evidence>
<feature type="binding site" evidence="15">
    <location>
        <position position="494"/>
    </location>
    <ligand>
        <name>Mg(2+)</name>
        <dbReference type="ChEBI" id="CHEBI:18420"/>
    </ligand>
</feature>
<feature type="binding site" evidence="15">
    <location>
        <position position="89"/>
    </location>
    <ligand>
        <name>Zn(2+)</name>
        <dbReference type="ChEBI" id="CHEBI:29105"/>
    </ligand>
</feature>
<evidence type="ECO:0000256" key="4">
    <source>
        <dbReference type="ARBA" id="ARBA00015776"/>
    </source>
</evidence>
<evidence type="ECO:0000256" key="1">
    <source>
        <dbReference type="ARBA" id="ARBA00004026"/>
    </source>
</evidence>
<keyword evidence="7 15" id="KW-0548">Nucleotidyltransferase</keyword>
<proteinExistence type="inferred from homology"/>
<evidence type="ECO:0000256" key="2">
    <source>
        <dbReference type="ARBA" id="ARBA00007207"/>
    </source>
</evidence>
<evidence type="ECO:0000256" key="8">
    <source>
        <dbReference type="ARBA" id="ARBA00022723"/>
    </source>
</evidence>
<feature type="binding site" evidence="15">
    <location>
        <position position="86"/>
    </location>
    <ligand>
        <name>Zn(2+)</name>
        <dbReference type="ChEBI" id="CHEBI:29105"/>
    </ligand>
</feature>
<keyword evidence="19" id="KW-1185">Reference proteome</keyword>
<comment type="function">
    <text evidence="1 15 16">DNA-dependent RNA polymerase catalyzes the transcription of DNA into RNA using the four ribonucleoside triphosphates as substrates.</text>
</comment>
<accession>A0A2T1CAI6</accession>
<dbReference type="PANTHER" id="PTHR19376">
    <property type="entry name" value="DNA-DIRECTED RNA POLYMERASE"/>
    <property type="match status" value="1"/>
</dbReference>
<dbReference type="AlphaFoldDB" id="A0A2T1CAI6"/>
<dbReference type="InterPro" id="IPR034678">
    <property type="entry name" value="RNApol_RpoC1"/>
</dbReference>
<feature type="domain" description="RNA polymerase N-terminal" evidence="17">
    <location>
        <begin position="265"/>
        <end position="544"/>
    </location>
</feature>
<evidence type="ECO:0000256" key="9">
    <source>
        <dbReference type="ARBA" id="ARBA00022833"/>
    </source>
</evidence>
<evidence type="ECO:0000259" key="17">
    <source>
        <dbReference type="SMART" id="SM00663"/>
    </source>
</evidence>
<evidence type="ECO:0000313" key="19">
    <source>
        <dbReference type="Proteomes" id="UP000238762"/>
    </source>
</evidence>
<evidence type="ECO:0000256" key="13">
    <source>
        <dbReference type="ARBA" id="ARBA00033260"/>
    </source>
</evidence>
<dbReference type="InterPro" id="IPR000722">
    <property type="entry name" value="RNA_pol_asu"/>
</dbReference>
<evidence type="ECO:0000256" key="10">
    <source>
        <dbReference type="ARBA" id="ARBA00023163"/>
    </source>
</evidence>
<dbReference type="InterPro" id="IPR042102">
    <property type="entry name" value="RNA_pol_Rpb1_3_sf"/>
</dbReference>
<comment type="subunit">
    <text evidence="11 15">In cyanobacteria the RNAP catalytic core is composed of 2 alpha, 1 beta, 1 beta', 1 gamma and 1 omega subunit. When a sigma factor is associated with the core the holoenzyme is formed, which can initiate transcription.</text>
</comment>
<keyword evidence="15" id="KW-0460">Magnesium</keyword>